<dbReference type="EMBL" id="LT670818">
    <property type="protein sequence ID" value="SHG03043.1"/>
    <property type="molecule type" value="Genomic_DNA"/>
</dbReference>
<evidence type="ECO:0000313" key="1">
    <source>
        <dbReference type="EMBL" id="SHG03043.1"/>
    </source>
</evidence>
<protein>
    <submittedName>
        <fullName evidence="1">Uncharacterized protein</fullName>
    </submittedName>
</protein>
<dbReference type="RefSeq" id="WP_079564025.1">
    <property type="nucleotide sequence ID" value="NZ_LT670818.1"/>
</dbReference>
<evidence type="ECO:0000313" key="2">
    <source>
        <dbReference type="Proteomes" id="UP000190675"/>
    </source>
</evidence>
<dbReference type="Proteomes" id="UP000190675">
    <property type="component" value="Chromosome I"/>
</dbReference>
<reference evidence="1 2" key="1">
    <citation type="submission" date="2016-11" db="EMBL/GenBank/DDBJ databases">
        <authorList>
            <person name="Jaros S."/>
            <person name="Januszkiewicz K."/>
            <person name="Wedrychowicz H."/>
        </authorList>
    </citation>
    <scope>NUCLEOTIDE SEQUENCE [LARGE SCALE GENOMIC DNA]</scope>
    <source>
        <strain evidence="1 2">GAS242</strain>
    </source>
</reference>
<sequence>MAAIQDEFYRSFRGPGAADEDWWSLVFDPETRRLLVRHEWQASGHAGFDDLDVSEFLEQTGGAQTALIDRLFRVPADA</sequence>
<organism evidence="1 2">
    <name type="scientific">Bradyrhizobium erythrophlei</name>
    <dbReference type="NCBI Taxonomy" id="1437360"/>
    <lineage>
        <taxon>Bacteria</taxon>
        <taxon>Pseudomonadati</taxon>
        <taxon>Pseudomonadota</taxon>
        <taxon>Alphaproteobacteria</taxon>
        <taxon>Hyphomicrobiales</taxon>
        <taxon>Nitrobacteraceae</taxon>
        <taxon>Bradyrhizobium</taxon>
    </lineage>
</organism>
<gene>
    <name evidence="1" type="ORF">SAMN05444169_0150</name>
</gene>
<dbReference type="AlphaFoldDB" id="A0A1M5GH50"/>
<accession>A0A1M5GH50</accession>
<name>A0A1M5GH50_9BRAD</name>
<proteinExistence type="predicted"/>
<dbReference type="OrthoDB" id="8242932at2"/>